<keyword evidence="2" id="KW-1185">Reference proteome</keyword>
<dbReference type="AlphaFoldDB" id="A0ABD2MH89"/>
<evidence type="ECO:0000313" key="2">
    <source>
        <dbReference type="Proteomes" id="UP001516400"/>
    </source>
</evidence>
<reference evidence="1 2" key="1">
    <citation type="journal article" date="2021" name="BMC Biol.">
        <title>Horizontally acquired antibacterial genes associated with adaptive radiation of ladybird beetles.</title>
        <authorList>
            <person name="Li H.S."/>
            <person name="Tang X.F."/>
            <person name="Huang Y.H."/>
            <person name="Xu Z.Y."/>
            <person name="Chen M.L."/>
            <person name="Du X.Y."/>
            <person name="Qiu B.Y."/>
            <person name="Chen P.T."/>
            <person name="Zhang W."/>
            <person name="Slipinski A."/>
            <person name="Escalona H.E."/>
            <person name="Waterhouse R.M."/>
            <person name="Zwick A."/>
            <person name="Pang H."/>
        </authorList>
    </citation>
    <scope>NUCLEOTIDE SEQUENCE [LARGE SCALE GENOMIC DNA]</scope>
    <source>
        <strain evidence="1">SYSU2018</strain>
    </source>
</reference>
<accession>A0ABD2MH89</accession>
<organism evidence="1 2">
    <name type="scientific">Cryptolaemus montrouzieri</name>
    <dbReference type="NCBI Taxonomy" id="559131"/>
    <lineage>
        <taxon>Eukaryota</taxon>
        <taxon>Metazoa</taxon>
        <taxon>Ecdysozoa</taxon>
        <taxon>Arthropoda</taxon>
        <taxon>Hexapoda</taxon>
        <taxon>Insecta</taxon>
        <taxon>Pterygota</taxon>
        <taxon>Neoptera</taxon>
        <taxon>Endopterygota</taxon>
        <taxon>Coleoptera</taxon>
        <taxon>Polyphaga</taxon>
        <taxon>Cucujiformia</taxon>
        <taxon>Coccinelloidea</taxon>
        <taxon>Coccinellidae</taxon>
        <taxon>Scymninae</taxon>
        <taxon>Scymnini</taxon>
        <taxon>Cryptolaemus</taxon>
    </lineage>
</organism>
<proteinExistence type="predicted"/>
<evidence type="ECO:0000313" key="1">
    <source>
        <dbReference type="EMBL" id="KAL3265717.1"/>
    </source>
</evidence>
<dbReference type="Proteomes" id="UP001516400">
    <property type="component" value="Unassembled WGS sequence"/>
</dbReference>
<sequence length="159" mass="18473">MPGEIYSVPADASLIVKCLFRSLRVLSFGLVCAAGGTREHREHEYIELLTYDPNVHCSKFESNVYTTNRCYCYDADGVRNLKYEHLKNDEFWTQENTTQEVHRSERLNRKDRPTRGGGVAVADHISTRILDPVTVRDNINTGDMWNQFGWRLIFEHITY</sequence>
<dbReference type="EMBL" id="JABFTP020000001">
    <property type="protein sequence ID" value="KAL3265717.1"/>
    <property type="molecule type" value="Genomic_DNA"/>
</dbReference>
<protein>
    <submittedName>
        <fullName evidence="1">Uncharacterized protein</fullName>
    </submittedName>
</protein>
<comment type="caution">
    <text evidence="1">The sequence shown here is derived from an EMBL/GenBank/DDBJ whole genome shotgun (WGS) entry which is preliminary data.</text>
</comment>
<name>A0ABD2MH89_9CUCU</name>
<gene>
    <name evidence="1" type="ORF">HHI36_009920</name>
</gene>